<organism evidence="2 3">
    <name type="scientific">Hyphococcus flavus</name>
    <dbReference type="NCBI Taxonomy" id="1866326"/>
    <lineage>
        <taxon>Bacteria</taxon>
        <taxon>Pseudomonadati</taxon>
        <taxon>Pseudomonadota</taxon>
        <taxon>Alphaproteobacteria</taxon>
        <taxon>Parvularculales</taxon>
        <taxon>Parvularculaceae</taxon>
        <taxon>Hyphococcus</taxon>
    </lineage>
</organism>
<name>A0AAF0CFP9_9PROT</name>
<dbReference type="Proteomes" id="UP001214043">
    <property type="component" value="Chromosome"/>
</dbReference>
<keyword evidence="1" id="KW-0732">Signal</keyword>
<evidence type="ECO:0000313" key="3">
    <source>
        <dbReference type="Proteomes" id="UP001214043"/>
    </source>
</evidence>
<evidence type="ECO:0000256" key="1">
    <source>
        <dbReference type="SAM" id="SignalP"/>
    </source>
</evidence>
<protein>
    <submittedName>
        <fullName evidence="2">DUF4331 domain-containing protein</fullName>
    </submittedName>
</protein>
<reference evidence="2" key="1">
    <citation type="submission" date="2023-02" db="EMBL/GenBank/DDBJ databases">
        <title>Genome sequence of Hyphococcus flavus.</title>
        <authorList>
            <person name="Rong J.-C."/>
            <person name="Zhao Q."/>
            <person name="Yi M."/>
            <person name="Wu J.-Y."/>
        </authorList>
    </citation>
    <scope>NUCLEOTIDE SEQUENCE</scope>
    <source>
        <strain evidence="2">MCCC 1K03223</strain>
    </source>
</reference>
<evidence type="ECO:0000313" key="2">
    <source>
        <dbReference type="EMBL" id="WDI32681.1"/>
    </source>
</evidence>
<dbReference type="KEGG" id="hfl:PUV54_05655"/>
<dbReference type="EMBL" id="CP118166">
    <property type="protein sequence ID" value="WDI32681.1"/>
    <property type="molecule type" value="Genomic_DNA"/>
</dbReference>
<feature type="chain" id="PRO_5042270698" evidence="1">
    <location>
        <begin position="26"/>
        <end position="492"/>
    </location>
</feature>
<dbReference type="RefSeq" id="WP_274494620.1">
    <property type="nucleotide sequence ID" value="NZ_CP118166.1"/>
</dbReference>
<feature type="signal peptide" evidence="1">
    <location>
        <begin position="1"/>
        <end position="25"/>
    </location>
</feature>
<dbReference type="Pfam" id="PF14224">
    <property type="entry name" value="DUF4331"/>
    <property type="match status" value="1"/>
</dbReference>
<proteinExistence type="predicted"/>
<dbReference type="AlphaFoldDB" id="A0AAF0CFP9"/>
<sequence length="492" mass="52854">MNNRRALNSFLIGGLAAMAASPVFASSHMDAPRITLDDAANTTDVYAFISQDAQGRQYLTTALAVYPFQEPGVGPNNYQFDERVRYSIHVSLEDAIAEGEPSISYHFDFSTAYANDRTIRQAFLGPIDPAGDGAFPANQNLRQTYAITMEDHRTRRDEVIGDGLRDGLIVPVNNQGLLTRFYNQNDDGDMPAKEGVASNGALDPYTASAVAELKGGYVAFAGQRDDGFYADIQSIFDLDFSFGANTGTPSKPFDSQGGYNVHTIVFNIPLDALNIIEGRGVNETSRPAQIAGVYATTARSRFNRARGPYDQAGRQGNPLFVEALLPLSQKDQYNEGLPEDDAQYGDAVDNPELLALLGGSELIPGLLRSIFIPDMIKVDLTTGPARLAGGESFNRLGVFGGDVLQSQFQDPFGNGGLIPGGWPNGRRFGDDVIDIAIIALGLAGPGPDFSGVEADRVSENDITYNQVFPYAATPLNGRAYTLRSSGDASSGE</sequence>
<accession>A0AAF0CFP9</accession>
<gene>
    <name evidence="2" type="ORF">PUV54_05655</name>
</gene>
<keyword evidence="3" id="KW-1185">Reference proteome</keyword>
<dbReference type="InterPro" id="IPR025566">
    <property type="entry name" value="DUF4331"/>
</dbReference>